<evidence type="ECO:0000313" key="3">
    <source>
        <dbReference type="Proteomes" id="UP001595989"/>
    </source>
</evidence>
<dbReference type="InterPro" id="IPR051158">
    <property type="entry name" value="Metallophosphoesterase_sf"/>
</dbReference>
<proteinExistence type="predicted"/>
<evidence type="ECO:0000259" key="1">
    <source>
        <dbReference type="Pfam" id="PF00149"/>
    </source>
</evidence>
<reference evidence="3" key="1">
    <citation type="journal article" date="2019" name="Int. J. Syst. Evol. Microbiol.">
        <title>The Global Catalogue of Microorganisms (GCM) 10K type strain sequencing project: providing services to taxonomists for standard genome sequencing and annotation.</title>
        <authorList>
            <consortium name="The Broad Institute Genomics Platform"/>
            <consortium name="The Broad Institute Genome Sequencing Center for Infectious Disease"/>
            <person name="Wu L."/>
            <person name="Ma J."/>
        </authorList>
    </citation>
    <scope>NUCLEOTIDE SEQUENCE [LARGE SCALE GENOMIC DNA]</scope>
    <source>
        <strain evidence="3">CGMCC 4.7426</strain>
    </source>
</reference>
<dbReference type="InterPro" id="IPR004843">
    <property type="entry name" value="Calcineurin-like_PHP"/>
</dbReference>
<dbReference type="RefSeq" id="WP_390293362.1">
    <property type="nucleotide sequence ID" value="NZ_JBHSFU010000003.1"/>
</dbReference>
<dbReference type="SUPFAM" id="SSF56300">
    <property type="entry name" value="Metallo-dependent phosphatases"/>
    <property type="match status" value="1"/>
</dbReference>
<dbReference type="Pfam" id="PF00149">
    <property type="entry name" value="Metallophos"/>
    <property type="match status" value="1"/>
</dbReference>
<dbReference type="PANTHER" id="PTHR31302">
    <property type="entry name" value="TRANSMEMBRANE PROTEIN WITH METALLOPHOSPHOESTERASE DOMAIN-RELATED"/>
    <property type="match status" value="1"/>
</dbReference>
<dbReference type="Gene3D" id="3.60.21.10">
    <property type="match status" value="1"/>
</dbReference>
<dbReference type="InterPro" id="IPR029052">
    <property type="entry name" value="Metallo-depent_PP-like"/>
</dbReference>
<organism evidence="2 3">
    <name type="scientific">Virgibacillus kekensis</name>
    <dbReference type="NCBI Taxonomy" id="202261"/>
    <lineage>
        <taxon>Bacteria</taxon>
        <taxon>Bacillati</taxon>
        <taxon>Bacillota</taxon>
        <taxon>Bacilli</taxon>
        <taxon>Bacillales</taxon>
        <taxon>Bacillaceae</taxon>
        <taxon>Virgibacillus</taxon>
    </lineage>
</organism>
<feature type="domain" description="Calcineurin-like phosphoesterase" evidence="1">
    <location>
        <begin position="45"/>
        <end position="200"/>
    </location>
</feature>
<evidence type="ECO:0000313" key="2">
    <source>
        <dbReference type="EMBL" id="MFC4557410.1"/>
    </source>
</evidence>
<gene>
    <name evidence="2" type="ORF">ACFO3D_04205</name>
</gene>
<comment type="caution">
    <text evidence="2">The sequence shown here is derived from an EMBL/GenBank/DDBJ whole genome shotgun (WGS) entry which is preliminary data.</text>
</comment>
<keyword evidence="3" id="KW-1185">Reference proteome</keyword>
<dbReference type="Proteomes" id="UP001595989">
    <property type="component" value="Unassembled WGS sequence"/>
</dbReference>
<sequence length="254" mass="28678">MVYLFFVLVLLSLVLLLYMVFKAHHDKIGHHRITSEKIDKEFSLFFISDVHRRKIKTETLEQIPQDISFVVIGGDLTESGVPSARTRENIRKLKRWGAPIIFIWGNNDYDGDPNELYSLLQEEDVTILANRNCAIPVNGNKISLIGLDCCHRSEALFDVASEGAEGTYKILLTHAPSAFYELDREEQDKVDMVLAGHTHGGQIRILGFGFFKRGGLERIGNTDVLVSEGYGYTRLPMRLGTNAECQIITFGNKM</sequence>
<protein>
    <submittedName>
        <fullName evidence="2">Metallophosphoesterase</fullName>
    </submittedName>
</protein>
<name>A0ABV9DF23_9BACI</name>
<dbReference type="EMBL" id="JBHSFU010000003">
    <property type="protein sequence ID" value="MFC4557410.1"/>
    <property type="molecule type" value="Genomic_DNA"/>
</dbReference>
<accession>A0ABV9DF23</accession>
<dbReference type="PANTHER" id="PTHR31302:SF32">
    <property type="entry name" value="PHOSPHOESTERASE"/>
    <property type="match status" value="1"/>
</dbReference>